<feature type="chain" id="PRO_5045902068" description="Trypsin-like peptidase domain-containing protein" evidence="3">
    <location>
        <begin position="20"/>
        <end position="750"/>
    </location>
</feature>
<dbReference type="PANTHER" id="PTHR43343:SF3">
    <property type="entry name" value="PROTEASE DO-LIKE 8, CHLOROPLASTIC"/>
    <property type="match status" value="1"/>
</dbReference>
<keyword evidence="3" id="KW-0732">Signal</keyword>
<dbReference type="EMBL" id="AP024485">
    <property type="protein sequence ID" value="BCS87034.1"/>
    <property type="molecule type" value="Genomic_DNA"/>
</dbReference>
<evidence type="ECO:0000313" key="4">
    <source>
        <dbReference type="EMBL" id="BCS87034.1"/>
    </source>
</evidence>
<dbReference type="InterPro" id="IPR001940">
    <property type="entry name" value="Peptidase_S1C"/>
</dbReference>
<dbReference type="InterPro" id="IPR051201">
    <property type="entry name" value="Chloro_Bact_Ser_Proteases"/>
</dbReference>
<keyword evidence="5" id="KW-1185">Reference proteome</keyword>
<dbReference type="Pfam" id="PF13365">
    <property type="entry name" value="Trypsin_2"/>
    <property type="match status" value="1"/>
</dbReference>
<evidence type="ECO:0000256" key="2">
    <source>
        <dbReference type="ARBA" id="ARBA00022801"/>
    </source>
</evidence>
<reference evidence="4" key="1">
    <citation type="journal article" date="2022" name="Arch. Microbiol.">
        <title>Pseudodesulfovibrio sediminis sp. nov., a mesophilic and neutrophilic sulfate-reducing bacterium isolated from sediment of a brackish lake.</title>
        <authorList>
            <person name="Takahashi A."/>
            <person name="Kojima H."/>
            <person name="Watanabe M."/>
            <person name="Fukui M."/>
        </authorList>
    </citation>
    <scope>NUCLEOTIDE SEQUENCE</scope>
    <source>
        <strain evidence="4">SF6</strain>
    </source>
</reference>
<evidence type="ECO:0000256" key="1">
    <source>
        <dbReference type="ARBA" id="ARBA00022670"/>
    </source>
</evidence>
<dbReference type="InterPro" id="IPR009003">
    <property type="entry name" value="Peptidase_S1_PA"/>
</dbReference>
<protein>
    <recommendedName>
        <fullName evidence="6">Trypsin-like peptidase domain-containing protein</fullName>
    </recommendedName>
</protein>
<dbReference type="Gene3D" id="2.40.10.120">
    <property type="match status" value="1"/>
</dbReference>
<keyword evidence="2" id="KW-0378">Hydrolase</keyword>
<dbReference type="PANTHER" id="PTHR43343">
    <property type="entry name" value="PEPTIDASE S12"/>
    <property type="match status" value="1"/>
</dbReference>
<organism evidence="4 5">
    <name type="scientific">Pseudodesulfovibrio sediminis</name>
    <dbReference type="NCBI Taxonomy" id="2810563"/>
    <lineage>
        <taxon>Bacteria</taxon>
        <taxon>Pseudomonadati</taxon>
        <taxon>Thermodesulfobacteriota</taxon>
        <taxon>Desulfovibrionia</taxon>
        <taxon>Desulfovibrionales</taxon>
        <taxon>Desulfovibrionaceae</taxon>
    </lineage>
</organism>
<dbReference type="SUPFAM" id="SSF50494">
    <property type="entry name" value="Trypsin-like serine proteases"/>
    <property type="match status" value="1"/>
</dbReference>
<accession>A0ABM7P2L1</accession>
<name>A0ABM7P2L1_9BACT</name>
<dbReference type="RefSeq" id="WP_229592853.1">
    <property type="nucleotide sequence ID" value="NZ_AP024485.1"/>
</dbReference>
<sequence>MRQASLVLALFVCVILVLSACKATSHKAGSGLSDSLSARVDALLDQGKYNEASDLVVANYSFFSSNIKDSEISAMTKRLVKALDVALSPQINALAHGAVSVQWPAERVAWPQVQEKMVTLEKLVAELNTVHAFRYVELRPASYTAAVATYEECVQKIVSDAPVAFARYPLGSGQDFFDAYPVSLDASAFLAANEAIWRDALTAMSHAQVESFCKVYGATLPDAARRKLGQRYFTTLCPSPKTADLTNILAAYEQCRSVGLEPDSIPDLKIAFLQVTSPDLIKDKALDFGLNVRLDLPFDASRASMRKAFNHEAVKEADILILVNIAVSKVRRVVARREKVKSTFVSGYTKEVNPEYEIVKTELESATAEHTAAKNKEVTPWMYSLTLNLMEESAKDDLVEETGQSLQAVRDTFRKTPQYISVAQYHPYQVIKAHMDIYKFATVHYYVVDKRKSEFFRDTFDISEQSYFTVCYAMEDSDPNREMFMQTSVLEDDVVRYELEPATVRLSDLLNQFVSRPAEAARFSSMADVQRAFIADRSDAQLARKNATYGYDKYADKRFDSVVVVRNTGTGIGTGFYVTDNMVLTNYHVVEESQYVQLKMFDQREMMGRVVARDAQLDLALIQADVRGRPVCFYDKRELPLGESLEVIGHPDGLEFSITRGVISSLRRTAPINFAQSSAEVLYIQTDAATNGGNSGGPVFYGNSVVGVQDWGVTHLASGVAAQGLNFSIHYSEVFKFLDDQGITVCKGSK</sequence>
<feature type="signal peptide" evidence="3">
    <location>
        <begin position="1"/>
        <end position="19"/>
    </location>
</feature>
<evidence type="ECO:0000313" key="5">
    <source>
        <dbReference type="Proteomes" id="UP001053296"/>
    </source>
</evidence>
<dbReference type="PROSITE" id="PS51257">
    <property type="entry name" value="PROKAR_LIPOPROTEIN"/>
    <property type="match status" value="1"/>
</dbReference>
<dbReference type="Proteomes" id="UP001053296">
    <property type="component" value="Chromosome"/>
</dbReference>
<keyword evidence="1" id="KW-0645">Protease</keyword>
<evidence type="ECO:0000256" key="3">
    <source>
        <dbReference type="SAM" id="SignalP"/>
    </source>
</evidence>
<gene>
    <name evidence="4" type="ORF">PSDVSF_02760</name>
</gene>
<proteinExistence type="predicted"/>
<dbReference type="PRINTS" id="PR00834">
    <property type="entry name" value="PROTEASES2C"/>
</dbReference>
<evidence type="ECO:0008006" key="6">
    <source>
        <dbReference type="Google" id="ProtNLM"/>
    </source>
</evidence>